<organism evidence="1 2">
    <name type="scientific">Escherichia coli</name>
    <dbReference type="NCBI Taxonomy" id="562"/>
    <lineage>
        <taxon>Bacteria</taxon>
        <taxon>Pseudomonadati</taxon>
        <taxon>Pseudomonadota</taxon>
        <taxon>Gammaproteobacteria</taxon>
        <taxon>Enterobacterales</taxon>
        <taxon>Enterobacteriaceae</taxon>
        <taxon>Escherichia</taxon>
    </lineage>
</organism>
<proteinExistence type="predicted"/>
<evidence type="ECO:0000313" key="1">
    <source>
        <dbReference type="EMBL" id="ATZ30008.1"/>
    </source>
</evidence>
<protein>
    <submittedName>
        <fullName evidence="1">Uncharacterized protein</fullName>
    </submittedName>
</protein>
<name>A0A2H4TKD5_ECOLX</name>
<gene>
    <name evidence="1" type="ORF">CV83915_2p0005</name>
</gene>
<geneLocation type="plasmid" evidence="2">
    <name>pcv839-15-p2</name>
</geneLocation>
<keyword evidence="1" id="KW-0614">Plasmid</keyword>
<dbReference type="Proteomes" id="UP000236551">
    <property type="component" value="Plasmid pCV839-15-p2"/>
</dbReference>
<dbReference type="EMBL" id="CP024976">
    <property type="protein sequence ID" value="ATZ30008.1"/>
    <property type="molecule type" value="Genomic_DNA"/>
</dbReference>
<dbReference type="AlphaFoldDB" id="A0A2H4TKD5"/>
<sequence>MPIRYVGTIGGKLKVTQLSTTGYLGNSTSVPLPEWATQRMPTTAR</sequence>
<reference evidence="1 2" key="1">
    <citation type="submission" date="2017-11" db="EMBL/GenBank/DDBJ databases">
        <title>Escherichia coli CV839-15 Genome sequencing and assembly.</title>
        <authorList>
            <person name="Li Z."/>
            <person name="Song N."/>
            <person name="Li W."/>
            <person name="Philip H.R."/>
            <person name="Bu Z."/>
            <person name="Siguo L."/>
        </authorList>
    </citation>
    <scope>NUCLEOTIDE SEQUENCE [LARGE SCALE GENOMIC DNA]</scope>
    <source>
        <strain evidence="1 2">CV839-15</strain>
        <plasmid evidence="2">Plasmid pcv839-15-p2</plasmid>
    </source>
</reference>
<accession>A0A2H4TKD5</accession>
<evidence type="ECO:0000313" key="2">
    <source>
        <dbReference type="Proteomes" id="UP000236551"/>
    </source>
</evidence>